<gene>
    <name evidence="1" type="ORF">L9F63_016455</name>
</gene>
<name>A0AAD8EHW5_DIPPU</name>
<feature type="non-terminal residue" evidence="1">
    <location>
        <position position="1"/>
    </location>
</feature>
<feature type="non-terminal residue" evidence="1">
    <location>
        <position position="196"/>
    </location>
</feature>
<reference evidence="1" key="2">
    <citation type="submission" date="2023-05" db="EMBL/GenBank/DDBJ databases">
        <authorList>
            <person name="Fouks B."/>
        </authorList>
    </citation>
    <scope>NUCLEOTIDE SEQUENCE</scope>
    <source>
        <strain evidence="1">Stay&amp;Tobe</strain>
        <tissue evidence="1">Testes</tissue>
    </source>
</reference>
<dbReference type="Proteomes" id="UP001233999">
    <property type="component" value="Unassembled WGS sequence"/>
</dbReference>
<accession>A0AAD8EHW5</accession>
<reference evidence="1" key="1">
    <citation type="journal article" date="2023" name="IScience">
        <title>Live-bearing cockroach genome reveals convergent evolutionary mechanisms linked to viviparity in insects and beyond.</title>
        <authorList>
            <person name="Fouks B."/>
            <person name="Harrison M.C."/>
            <person name="Mikhailova A.A."/>
            <person name="Marchal E."/>
            <person name="English S."/>
            <person name="Carruthers M."/>
            <person name="Jennings E.C."/>
            <person name="Chiamaka E.L."/>
            <person name="Frigard R.A."/>
            <person name="Pippel M."/>
            <person name="Attardo G.M."/>
            <person name="Benoit J.B."/>
            <person name="Bornberg-Bauer E."/>
            <person name="Tobe S.S."/>
        </authorList>
    </citation>
    <scope>NUCLEOTIDE SEQUENCE</scope>
    <source>
        <strain evidence="1">Stay&amp;Tobe</strain>
    </source>
</reference>
<sequence length="196" mass="21743">ALFLEFRFFYVFVHIKADLQAASVNHFRCNNLTYLIYLPDNDCRAKITLIDRFLVNKDRLRPVFLKQTILSPTSLTSMLVPLNRLAQFRLPNCRMVGLPSSMFSRALPRSSMMLSGSVLGAKYAPIMFTILVDIVNVFSLDISVSSMQKVSEKKYSVSVSRDALLSDGAAEVLMVVPLGSNSSTSPTDVASCSAIF</sequence>
<proteinExistence type="predicted"/>
<comment type="caution">
    <text evidence="1">The sequence shown here is derived from an EMBL/GenBank/DDBJ whole genome shotgun (WGS) entry which is preliminary data.</text>
</comment>
<keyword evidence="2" id="KW-1185">Reference proteome</keyword>
<organism evidence="1 2">
    <name type="scientific">Diploptera punctata</name>
    <name type="common">Pacific beetle cockroach</name>
    <dbReference type="NCBI Taxonomy" id="6984"/>
    <lineage>
        <taxon>Eukaryota</taxon>
        <taxon>Metazoa</taxon>
        <taxon>Ecdysozoa</taxon>
        <taxon>Arthropoda</taxon>
        <taxon>Hexapoda</taxon>
        <taxon>Insecta</taxon>
        <taxon>Pterygota</taxon>
        <taxon>Neoptera</taxon>
        <taxon>Polyneoptera</taxon>
        <taxon>Dictyoptera</taxon>
        <taxon>Blattodea</taxon>
        <taxon>Blaberoidea</taxon>
        <taxon>Blaberidae</taxon>
        <taxon>Diplopterinae</taxon>
        <taxon>Diploptera</taxon>
    </lineage>
</organism>
<evidence type="ECO:0000313" key="2">
    <source>
        <dbReference type="Proteomes" id="UP001233999"/>
    </source>
</evidence>
<evidence type="ECO:0000313" key="1">
    <source>
        <dbReference type="EMBL" id="KAJ9590504.1"/>
    </source>
</evidence>
<protein>
    <submittedName>
        <fullName evidence="1">Uncharacterized protein</fullName>
    </submittedName>
</protein>
<dbReference type="AlphaFoldDB" id="A0AAD8EHW5"/>
<dbReference type="EMBL" id="JASPKZ010004211">
    <property type="protein sequence ID" value="KAJ9590504.1"/>
    <property type="molecule type" value="Genomic_DNA"/>
</dbReference>